<evidence type="ECO:0000313" key="3">
    <source>
        <dbReference type="Proteomes" id="UP000190951"/>
    </source>
</evidence>
<dbReference type="GO" id="GO:0005737">
    <property type="term" value="C:cytoplasm"/>
    <property type="evidence" value="ECO:0007669"/>
    <property type="project" value="TreeGrafter"/>
</dbReference>
<sequence>MDLLERLEIGFIPFAPLGKGFLTATIDTNQTFEKNDTRSKQPRFKKENMEFNKTLVDLIKRIAEEKTATPAQIALAWVMAQKPWIVPILGSRKLSRVHENVKAAEVKLTEKDLIEIRKALNSIELRADRWDPNSANAKRIGK</sequence>
<dbReference type="STRING" id="84029.CROST_46800"/>
<reference evidence="2 3" key="1">
    <citation type="submission" date="2022-04" db="EMBL/GenBank/DDBJ databases">
        <title>Genome sequence of C. roseum typestrain.</title>
        <authorList>
            <person name="Poehlein A."/>
            <person name="Schoch T."/>
            <person name="Duerre P."/>
            <person name="Daniel R."/>
        </authorList>
    </citation>
    <scope>NUCLEOTIDE SEQUENCE [LARGE SCALE GENOMIC DNA]</scope>
    <source>
        <strain evidence="2 3">DSM 7320</strain>
    </source>
</reference>
<gene>
    <name evidence="2" type="ORF">CROST_012930</name>
</gene>
<protein>
    <submittedName>
        <fullName evidence="2">Uncharacterized protein</fullName>
    </submittedName>
</protein>
<dbReference type="AlphaFoldDB" id="A0A1S8KXG7"/>
<evidence type="ECO:0000256" key="1">
    <source>
        <dbReference type="ARBA" id="ARBA00023002"/>
    </source>
</evidence>
<dbReference type="PANTHER" id="PTHR43625:SF77">
    <property type="entry name" value="ALDO-KETO REDUCTASE"/>
    <property type="match status" value="1"/>
</dbReference>
<evidence type="ECO:0000313" key="2">
    <source>
        <dbReference type="EMBL" id="URZ10583.1"/>
    </source>
</evidence>
<name>A0A1S8KXG7_9CLOT</name>
<dbReference type="EMBL" id="CP096983">
    <property type="protein sequence ID" value="URZ10583.1"/>
    <property type="molecule type" value="Genomic_DNA"/>
</dbReference>
<dbReference type="InterPro" id="IPR023210">
    <property type="entry name" value="NADP_OxRdtase_dom"/>
</dbReference>
<dbReference type="Proteomes" id="UP000190951">
    <property type="component" value="Chromosome"/>
</dbReference>
<dbReference type="GO" id="GO:0016491">
    <property type="term" value="F:oxidoreductase activity"/>
    <property type="evidence" value="ECO:0007669"/>
    <property type="project" value="UniProtKB-KW"/>
</dbReference>
<keyword evidence="3" id="KW-1185">Reference proteome</keyword>
<dbReference type="InterPro" id="IPR036812">
    <property type="entry name" value="NAD(P)_OxRdtase_dom_sf"/>
</dbReference>
<proteinExistence type="predicted"/>
<dbReference type="Pfam" id="PF00248">
    <property type="entry name" value="Aldo_ket_red"/>
    <property type="match status" value="1"/>
</dbReference>
<dbReference type="KEGG" id="crw:CROST_012930"/>
<dbReference type="SUPFAM" id="SSF51430">
    <property type="entry name" value="NAD(P)-linked oxidoreductase"/>
    <property type="match status" value="1"/>
</dbReference>
<accession>A0A1S8KXG7</accession>
<keyword evidence="1" id="KW-0560">Oxidoreductase</keyword>
<dbReference type="InterPro" id="IPR050791">
    <property type="entry name" value="Aldo-Keto_reductase"/>
</dbReference>
<dbReference type="Gene3D" id="3.20.20.100">
    <property type="entry name" value="NADP-dependent oxidoreductase domain"/>
    <property type="match status" value="1"/>
</dbReference>
<dbReference type="PANTHER" id="PTHR43625">
    <property type="entry name" value="AFLATOXIN B1 ALDEHYDE REDUCTASE"/>
    <property type="match status" value="1"/>
</dbReference>
<organism evidence="2 3">
    <name type="scientific">Clostridium felsineum</name>
    <dbReference type="NCBI Taxonomy" id="36839"/>
    <lineage>
        <taxon>Bacteria</taxon>
        <taxon>Bacillati</taxon>
        <taxon>Bacillota</taxon>
        <taxon>Clostridia</taxon>
        <taxon>Eubacteriales</taxon>
        <taxon>Clostridiaceae</taxon>
        <taxon>Clostridium</taxon>
    </lineage>
</organism>